<feature type="domain" description="Solute-binding protein family 5" evidence="5">
    <location>
        <begin position="77"/>
        <end position="437"/>
    </location>
</feature>
<name>A0A1L7AIP3_9PROT</name>
<comment type="subcellular location">
    <subcellularLocation>
        <location evidence="1">Periplasm</location>
    </subcellularLocation>
</comment>
<dbReference type="Gene3D" id="3.10.105.10">
    <property type="entry name" value="Dipeptide-binding Protein, Domain 3"/>
    <property type="match status" value="1"/>
</dbReference>
<dbReference type="EMBL" id="JAVVDO010000013">
    <property type="protein sequence ID" value="MDT8331386.1"/>
    <property type="molecule type" value="Genomic_DNA"/>
</dbReference>
<dbReference type="PANTHER" id="PTHR30290">
    <property type="entry name" value="PERIPLASMIC BINDING COMPONENT OF ABC TRANSPORTER"/>
    <property type="match status" value="1"/>
</dbReference>
<dbReference type="GO" id="GO:0030288">
    <property type="term" value="C:outer membrane-bounded periplasmic space"/>
    <property type="evidence" value="ECO:0007669"/>
    <property type="project" value="UniProtKB-ARBA"/>
</dbReference>
<dbReference type="Gene3D" id="3.90.76.10">
    <property type="entry name" value="Dipeptide-binding Protein, Domain 1"/>
    <property type="match status" value="1"/>
</dbReference>
<gene>
    <name evidence="6" type="ORF">RGI145_17260</name>
    <name evidence="7" type="ORF">RQ831_09995</name>
</gene>
<dbReference type="STRING" id="257708.RGI145_17260"/>
<protein>
    <submittedName>
        <fullName evidence="6">ABC transporter substrate-binding protein</fullName>
    </submittedName>
</protein>
<dbReference type="PIRSF" id="PIRSF002741">
    <property type="entry name" value="MppA"/>
    <property type="match status" value="1"/>
</dbReference>
<evidence type="ECO:0000313" key="6">
    <source>
        <dbReference type="EMBL" id="APT58601.1"/>
    </source>
</evidence>
<dbReference type="GO" id="GO:0015833">
    <property type="term" value="P:peptide transport"/>
    <property type="evidence" value="ECO:0007669"/>
    <property type="project" value="TreeGrafter"/>
</dbReference>
<evidence type="ECO:0000313" key="8">
    <source>
        <dbReference type="Proteomes" id="UP000185494"/>
    </source>
</evidence>
<reference evidence="7 9" key="2">
    <citation type="journal article" date="2019" name="Microb. Pathog.">
        <title>Comparison of VITEK 2, MALDI-TOF MS, 16S rRNA gene sequencing, and whole-genome sequencing for identification of Roseomonas mucosa.</title>
        <authorList>
            <person name="Rudolph W.W."/>
            <person name="Gunzer F."/>
            <person name="Trauth M."/>
            <person name="Bunk B."/>
            <person name="Bigge R."/>
            <person name="Schrottner P."/>
        </authorList>
    </citation>
    <scope>NUCLEOTIDE SEQUENCE [LARGE SCALE GENOMIC DNA]</scope>
    <source>
        <strain evidence="7 9">DSM 103800</strain>
    </source>
</reference>
<evidence type="ECO:0000256" key="4">
    <source>
        <dbReference type="SAM" id="SignalP"/>
    </source>
</evidence>
<reference evidence="6 8" key="1">
    <citation type="submission" date="2016-05" db="EMBL/GenBank/DDBJ databases">
        <title>Complete Genome and Methylome Analysis of Psychrotrophic Bacterial Isolates from Antarctic Lake Untersee.</title>
        <authorList>
            <person name="Fomenkov A."/>
            <person name="Akimov V.N."/>
            <person name="Vasilyeva L.V."/>
            <person name="Andersen D."/>
            <person name="Vincze T."/>
            <person name="Roberts R.J."/>
        </authorList>
    </citation>
    <scope>NUCLEOTIDE SEQUENCE [LARGE SCALE GENOMIC DNA]</scope>
    <source>
        <strain evidence="6 8">U14-5</strain>
    </source>
</reference>
<evidence type="ECO:0000256" key="3">
    <source>
        <dbReference type="ARBA" id="ARBA00022729"/>
    </source>
</evidence>
<feature type="signal peptide" evidence="4">
    <location>
        <begin position="1"/>
        <end position="25"/>
    </location>
</feature>
<proteinExistence type="inferred from homology"/>
<comment type="similarity">
    <text evidence="2">Belongs to the bacterial solute-binding protein 5 family.</text>
</comment>
<keyword evidence="9" id="KW-1185">Reference proteome</keyword>
<keyword evidence="3 4" id="KW-0732">Signal</keyword>
<evidence type="ECO:0000256" key="1">
    <source>
        <dbReference type="ARBA" id="ARBA00004418"/>
    </source>
</evidence>
<organism evidence="6 8">
    <name type="scientific">Roseomonas gilardii</name>
    <dbReference type="NCBI Taxonomy" id="257708"/>
    <lineage>
        <taxon>Bacteria</taxon>
        <taxon>Pseudomonadati</taxon>
        <taxon>Pseudomonadota</taxon>
        <taxon>Alphaproteobacteria</taxon>
        <taxon>Acetobacterales</taxon>
        <taxon>Roseomonadaceae</taxon>
        <taxon>Roseomonas</taxon>
    </lineage>
</organism>
<dbReference type="SUPFAM" id="SSF53850">
    <property type="entry name" value="Periplasmic binding protein-like II"/>
    <property type="match status" value="1"/>
</dbReference>
<evidence type="ECO:0000313" key="9">
    <source>
        <dbReference type="Proteomes" id="UP001258945"/>
    </source>
</evidence>
<evidence type="ECO:0000259" key="5">
    <source>
        <dbReference type="Pfam" id="PF00496"/>
    </source>
</evidence>
<dbReference type="Pfam" id="PF00496">
    <property type="entry name" value="SBP_bac_5"/>
    <property type="match status" value="1"/>
</dbReference>
<dbReference type="eggNOG" id="COG0747">
    <property type="taxonomic scope" value="Bacteria"/>
</dbReference>
<dbReference type="KEGG" id="rgi:RGI145_17260"/>
<dbReference type="Gene3D" id="3.40.190.10">
    <property type="entry name" value="Periplasmic binding protein-like II"/>
    <property type="match status" value="1"/>
</dbReference>
<dbReference type="Proteomes" id="UP000185494">
    <property type="component" value="Chromosome 1"/>
</dbReference>
<reference evidence="7" key="3">
    <citation type="submission" date="2023-09" db="EMBL/GenBank/DDBJ databases">
        <authorList>
            <person name="Schober I."/>
            <person name="Bunk B."/>
        </authorList>
    </citation>
    <scope>NUCLEOTIDE SEQUENCE</scope>
    <source>
        <strain evidence="7">DSM 103800</strain>
    </source>
</reference>
<accession>A0A1L7AIP3</accession>
<evidence type="ECO:0000256" key="2">
    <source>
        <dbReference type="ARBA" id="ARBA00005695"/>
    </source>
</evidence>
<dbReference type="InterPro" id="IPR000914">
    <property type="entry name" value="SBP_5_dom"/>
</dbReference>
<evidence type="ECO:0000313" key="7">
    <source>
        <dbReference type="EMBL" id="MDT8331386.1"/>
    </source>
</evidence>
<dbReference type="RefSeq" id="WP_075799359.1">
    <property type="nucleotide sequence ID" value="NZ_CP015583.1"/>
</dbReference>
<sequence length="522" mass="58531">MSGLTRRAALASAGAALCLPRLAIAQGARPAITVAVQKISNSNSLEMLREQSNVGGRIFYSYAEPLIDTDWTGDLSLRPGLATSWRRLDAQRLELTLREGVRFHDGRPMTAEDVVHSLGPRMWGAEGSPRNPPPEAVAVARRSFPGFERVEIVDARTVRFVNRTPDVTLEGKLSRSLATIHSAAAYEAVADWPQWSRRPVGTGPYRVVEFRPDHHLILEAFDDYWGGRPPLSRIRFLEVPEVAARIAMLQSGEADFACDIPPDQIAEVERSPRHEVVGGLIGNHRMLVFDKHHAALADPLVRRALTHAIDREAIVQALWSGRTRVPPGLQFEFFGDMLVRDWTVPKYDLAEARRLLKQSGYRGEPIPYRVLNNYYTAQTSTAQILVEGWREAGVNVRIEMRENWSQITEPGPDRAIRDWSNGASFGDPVSQTPPNFGRQGSAWVGGEWRNEEFGDLAAVLENATDAAQRRRAWARMLEIAEREDPAWTVLHQTANFTGKRRDIRWKPAQAFVMDFRAGNWGA</sequence>
<dbReference type="AlphaFoldDB" id="A0A1L7AIP3"/>
<dbReference type="GO" id="GO:1904680">
    <property type="term" value="F:peptide transmembrane transporter activity"/>
    <property type="evidence" value="ECO:0007669"/>
    <property type="project" value="TreeGrafter"/>
</dbReference>
<dbReference type="GO" id="GO:0043190">
    <property type="term" value="C:ATP-binding cassette (ABC) transporter complex"/>
    <property type="evidence" value="ECO:0007669"/>
    <property type="project" value="InterPro"/>
</dbReference>
<dbReference type="EMBL" id="CP015583">
    <property type="protein sequence ID" value="APT58601.1"/>
    <property type="molecule type" value="Genomic_DNA"/>
</dbReference>
<feature type="chain" id="PRO_5012092079" evidence="4">
    <location>
        <begin position="26"/>
        <end position="522"/>
    </location>
</feature>
<dbReference type="Proteomes" id="UP001258945">
    <property type="component" value="Unassembled WGS sequence"/>
</dbReference>
<dbReference type="InterPro" id="IPR039424">
    <property type="entry name" value="SBP_5"/>
</dbReference>
<dbReference type="InterPro" id="IPR030678">
    <property type="entry name" value="Peptide/Ni-bd"/>
</dbReference>
<dbReference type="PANTHER" id="PTHR30290:SF38">
    <property type="entry name" value="D,D-DIPEPTIDE-BINDING PERIPLASMIC PROTEIN DDPA-RELATED"/>
    <property type="match status" value="1"/>
</dbReference>